<dbReference type="GO" id="GO:0071555">
    <property type="term" value="P:cell wall organization"/>
    <property type="evidence" value="ECO:0007669"/>
    <property type="project" value="UniProtKB-KW"/>
</dbReference>
<dbReference type="PROSITE" id="PS51191">
    <property type="entry name" value="FEMABX"/>
    <property type="match status" value="1"/>
</dbReference>
<dbReference type="GO" id="GO:0016755">
    <property type="term" value="F:aminoacyltransferase activity"/>
    <property type="evidence" value="ECO:0007669"/>
    <property type="project" value="InterPro"/>
</dbReference>
<dbReference type="PANTHER" id="PTHR36174:SF1">
    <property type="entry name" value="LIPID II:GLYCINE GLYCYLTRANSFERASE"/>
    <property type="match status" value="1"/>
</dbReference>
<evidence type="ECO:0000256" key="6">
    <source>
        <dbReference type="ARBA" id="ARBA00023316"/>
    </source>
</evidence>
<dbReference type="InterPro" id="IPR016181">
    <property type="entry name" value="Acyl_CoA_acyltransferase"/>
</dbReference>
<evidence type="ECO:0000256" key="4">
    <source>
        <dbReference type="ARBA" id="ARBA00022984"/>
    </source>
</evidence>
<accession>A0A1G1XYA6</accession>
<name>A0A1G1XYA6_9BACT</name>
<evidence type="ECO:0000256" key="1">
    <source>
        <dbReference type="ARBA" id="ARBA00009943"/>
    </source>
</evidence>
<keyword evidence="3" id="KW-0133">Cell shape</keyword>
<dbReference type="PANTHER" id="PTHR36174">
    <property type="entry name" value="LIPID II:GLYCINE GLYCYLTRANSFERASE"/>
    <property type="match status" value="1"/>
</dbReference>
<evidence type="ECO:0000313" key="7">
    <source>
        <dbReference type="EMBL" id="OGY45063.1"/>
    </source>
</evidence>
<dbReference type="Proteomes" id="UP000178930">
    <property type="component" value="Unassembled WGS sequence"/>
</dbReference>
<dbReference type="GO" id="GO:0009252">
    <property type="term" value="P:peptidoglycan biosynthetic process"/>
    <property type="evidence" value="ECO:0007669"/>
    <property type="project" value="UniProtKB-KW"/>
</dbReference>
<dbReference type="AlphaFoldDB" id="A0A1G1XYA6"/>
<gene>
    <name evidence="7" type="ORF">A2729_03325</name>
</gene>
<dbReference type="STRING" id="1797532.A2729_03325"/>
<evidence type="ECO:0000256" key="5">
    <source>
        <dbReference type="ARBA" id="ARBA00023315"/>
    </source>
</evidence>
<keyword evidence="2" id="KW-0808">Transferase</keyword>
<evidence type="ECO:0000313" key="8">
    <source>
        <dbReference type="Proteomes" id="UP000178930"/>
    </source>
</evidence>
<keyword evidence="6" id="KW-0961">Cell wall biogenesis/degradation</keyword>
<dbReference type="EMBL" id="MHIB01000006">
    <property type="protein sequence ID" value="OGY45063.1"/>
    <property type="molecule type" value="Genomic_DNA"/>
</dbReference>
<protein>
    <recommendedName>
        <fullName evidence="9">BioF2-like acetyltransferase domain-containing protein</fullName>
    </recommendedName>
</protein>
<sequence>MSIVIIDDELRSHWESFIKTNAVDGGLLQSWDWGEFQRTLDNKIFRLGVIDEAGQLQAAASLIKYELPFEYNYLYSPRGPVINVLKIDDLDSLFNEMKKIAREEKSFMLRVDPAWTIGNEKRLFDCGFRKAQYEIQPKCSLVIDITKTPQDLQAGLKSKTRYNIGLAKRAGVKVKISQEVSDIESFWQLTKETAKRDGFSPHPKEHYKKMFELFSPDGTLCLFLAEYDNKIIAANLVSFYGNTCTYLHGASSHLYRQVMAPYLLQWQAILESKRLGYIWYDFGGVNGPSFFNKKWLGISRFKSGFSPQTVAREYVGGFEIVLNPIVYSMYKFAKQIRG</sequence>
<dbReference type="Pfam" id="PF02388">
    <property type="entry name" value="FemAB"/>
    <property type="match status" value="2"/>
</dbReference>
<evidence type="ECO:0008006" key="9">
    <source>
        <dbReference type="Google" id="ProtNLM"/>
    </source>
</evidence>
<comment type="similarity">
    <text evidence="1">Belongs to the FemABX family.</text>
</comment>
<evidence type="ECO:0000256" key="3">
    <source>
        <dbReference type="ARBA" id="ARBA00022960"/>
    </source>
</evidence>
<comment type="caution">
    <text evidence="7">The sequence shown here is derived from an EMBL/GenBank/DDBJ whole genome shotgun (WGS) entry which is preliminary data.</text>
</comment>
<evidence type="ECO:0000256" key="2">
    <source>
        <dbReference type="ARBA" id="ARBA00022679"/>
    </source>
</evidence>
<dbReference type="GO" id="GO:0008360">
    <property type="term" value="P:regulation of cell shape"/>
    <property type="evidence" value="ECO:0007669"/>
    <property type="project" value="UniProtKB-KW"/>
</dbReference>
<keyword evidence="4" id="KW-0573">Peptidoglycan synthesis</keyword>
<dbReference type="InterPro" id="IPR003447">
    <property type="entry name" value="FEMABX"/>
</dbReference>
<dbReference type="InterPro" id="IPR050644">
    <property type="entry name" value="PG_Glycine_Bridge_Synth"/>
</dbReference>
<keyword evidence="5" id="KW-0012">Acyltransferase</keyword>
<dbReference type="Gene3D" id="3.40.630.30">
    <property type="match status" value="2"/>
</dbReference>
<proteinExistence type="inferred from homology"/>
<dbReference type="SUPFAM" id="SSF55729">
    <property type="entry name" value="Acyl-CoA N-acyltransferases (Nat)"/>
    <property type="match status" value="2"/>
</dbReference>
<reference evidence="7 8" key="1">
    <citation type="journal article" date="2016" name="Nat. Commun.">
        <title>Thousands of microbial genomes shed light on interconnected biogeochemical processes in an aquifer system.</title>
        <authorList>
            <person name="Anantharaman K."/>
            <person name="Brown C.T."/>
            <person name="Hug L.A."/>
            <person name="Sharon I."/>
            <person name="Castelle C.J."/>
            <person name="Probst A.J."/>
            <person name="Thomas B.C."/>
            <person name="Singh A."/>
            <person name="Wilkins M.J."/>
            <person name="Karaoz U."/>
            <person name="Brodie E.L."/>
            <person name="Williams K.H."/>
            <person name="Hubbard S.S."/>
            <person name="Banfield J.F."/>
        </authorList>
    </citation>
    <scope>NUCLEOTIDE SEQUENCE [LARGE SCALE GENOMIC DNA]</scope>
</reference>
<organism evidence="7 8">
    <name type="scientific">Candidatus Buchananbacteria bacterium RIFCSPHIGHO2_01_FULL_39_14</name>
    <dbReference type="NCBI Taxonomy" id="1797532"/>
    <lineage>
        <taxon>Bacteria</taxon>
        <taxon>Candidatus Buchananiibacteriota</taxon>
    </lineage>
</organism>